<dbReference type="EC" id="2.7.13.3" evidence="3"/>
<dbReference type="PANTHER" id="PTHR45528">
    <property type="entry name" value="SENSOR HISTIDINE KINASE CPXA"/>
    <property type="match status" value="1"/>
</dbReference>
<dbReference type="KEGG" id="dat:HRM2_29640"/>
<keyword evidence="6" id="KW-0808">Transferase</keyword>
<name>C0QK25_DESAH</name>
<dbReference type="EMBL" id="CP001087">
    <property type="protein sequence ID" value="ACN16051.1"/>
    <property type="molecule type" value="Genomic_DNA"/>
</dbReference>
<evidence type="ECO:0000256" key="8">
    <source>
        <dbReference type="ARBA" id="ARBA00022741"/>
    </source>
</evidence>
<evidence type="ECO:0000259" key="15">
    <source>
        <dbReference type="PROSITE" id="PS50109"/>
    </source>
</evidence>
<dbReference type="InterPro" id="IPR003661">
    <property type="entry name" value="HisK_dim/P_dom"/>
</dbReference>
<protein>
    <recommendedName>
        <fullName evidence="3">histidine kinase</fullName>
        <ecNumber evidence="3">2.7.13.3</ecNumber>
    </recommendedName>
</protein>
<dbReference type="Gene3D" id="3.30.565.10">
    <property type="entry name" value="Histidine kinase-like ATPase, C-terminal domain"/>
    <property type="match status" value="1"/>
</dbReference>
<dbReference type="OrthoDB" id="9770955at2"/>
<dbReference type="GO" id="GO:0000155">
    <property type="term" value="F:phosphorelay sensor kinase activity"/>
    <property type="evidence" value="ECO:0007669"/>
    <property type="project" value="InterPro"/>
</dbReference>
<dbReference type="InterPro" id="IPR005467">
    <property type="entry name" value="His_kinase_dom"/>
</dbReference>
<dbReference type="InterPro" id="IPR004358">
    <property type="entry name" value="Sig_transdc_His_kin-like_C"/>
</dbReference>
<dbReference type="SUPFAM" id="SSF55874">
    <property type="entry name" value="ATPase domain of HSP90 chaperone/DNA topoisomerase II/histidine kinase"/>
    <property type="match status" value="1"/>
</dbReference>
<evidence type="ECO:0000256" key="13">
    <source>
        <dbReference type="ARBA" id="ARBA00023136"/>
    </source>
</evidence>
<evidence type="ECO:0000256" key="9">
    <source>
        <dbReference type="ARBA" id="ARBA00022777"/>
    </source>
</evidence>
<dbReference type="STRING" id="177437.HRM2_29640"/>
<keyword evidence="5" id="KW-0597">Phosphoprotein</keyword>
<dbReference type="Pfam" id="PF02518">
    <property type="entry name" value="HATPase_c"/>
    <property type="match status" value="1"/>
</dbReference>
<dbReference type="InterPro" id="IPR003660">
    <property type="entry name" value="HAMP_dom"/>
</dbReference>
<evidence type="ECO:0000256" key="4">
    <source>
        <dbReference type="ARBA" id="ARBA00022475"/>
    </source>
</evidence>
<dbReference type="SMART" id="SM00387">
    <property type="entry name" value="HATPase_c"/>
    <property type="match status" value="1"/>
</dbReference>
<dbReference type="PROSITE" id="PS50885">
    <property type="entry name" value="HAMP"/>
    <property type="match status" value="1"/>
</dbReference>
<evidence type="ECO:0000256" key="2">
    <source>
        <dbReference type="ARBA" id="ARBA00004651"/>
    </source>
</evidence>
<evidence type="ECO:0000313" key="17">
    <source>
        <dbReference type="EMBL" id="ACN16051.1"/>
    </source>
</evidence>
<evidence type="ECO:0000256" key="5">
    <source>
        <dbReference type="ARBA" id="ARBA00022553"/>
    </source>
</evidence>
<dbReference type="InterPro" id="IPR050398">
    <property type="entry name" value="HssS/ArlS-like"/>
</dbReference>
<dbReference type="CDD" id="cd00075">
    <property type="entry name" value="HATPase"/>
    <property type="match status" value="1"/>
</dbReference>
<keyword evidence="18" id="KW-1185">Reference proteome</keyword>
<organism evidence="17 18">
    <name type="scientific">Desulforapulum autotrophicum (strain ATCC 43914 / DSM 3382 / VKM B-1955 / HRM2)</name>
    <name type="common">Desulfobacterium autotrophicum</name>
    <dbReference type="NCBI Taxonomy" id="177437"/>
    <lineage>
        <taxon>Bacteria</taxon>
        <taxon>Pseudomonadati</taxon>
        <taxon>Thermodesulfobacteriota</taxon>
        <taxon>Desulfobacteria</taxon>
        <taxon>Desulfobacterales</taxon>
        <taxon>Desulfobacteraceae</taxon>
        <taxon>Desulforapulum</taxon>
    </lineage>
</organism>
<dbReference type="FunFam" id="3.30.565.10:FF:000023">
    <property type="entry name" value="PAS domain-containing sensor histidine kinase"/>
    <property type="match status" value="1"/>
</dbReference>
<feature type="domain" description="HAMP" evidence="16">
    <location>
        <begin position="200"/>
        <end position="251"/>
    </location>
</feature>
<dbReference type="PROSITE" id="PS50109">
    <property type="entry name" value="HIS_KIN"/>
    <property type="match status" value="1"/>
</dbReference>
<comment type="subcellular location">
    <subcellularLocation>
        <location evidence="2">Cell membrane</location>
        <topology evidence="2">Multi-pass membrane protein</topology>
    </subcellularLocation>
</comment>
<dbReference type="Pfam" id="PF00672">
    <property type="entry name" value="HAMP"/>
    <property type="match status" value="1"/>
</dbReference>
<keyword evidence="4" id="KW-1003">Cell membrane</keyword>
<dbReference type="Proteomes" id="UP000000442">
    <property type="component" value="Chromosome"/>
</dbReference>
<keyword evidence="12" id="KW-0902">Two-component regulatory system</keyword>
<reference evidence="17 18" key="1">
    <citation type="journal article" date="2009" name="Environ. Microbiol.">
        <title>Genome sequence of Desulfobacterium autotrophicum HRM2, a marine sulfate reducer oxidizing organic carbon completely to carbon dioxide.</title>
        <authorList>
            <person name="Strittmatter A.W."/>
            <person name="Liesegang H."/>
            <person name="Rabus R."/>
            <person name="Decker I."/>
            <person name="Amann J."/>
            <person name="Andres S."/>
            <person name="Henne A."/>
            <person name="Fricke W.F."/>
            <person name="Martinez-Arias R."/>
            <person name="Bartels D."/>
            <person name="Goesmann A."/>
            <person name="Krause L."/>
            <person name="Puehler A."/>
            <person name="Klenk H.P."/>
            <person name="Richter M."/>
            <person name="Schuler M."/>
            <person name="Gloeckner F.O."/>
            <person name="Meyerdierks A."/>
            <person name="Gottschalk G."/>
            <person name="Amann R."/>
        </authorList>
    </citation>
    <scope>NUCLEOTIDE SEQUENCE [LARGE SCALE GENOMIC DNA]</scope>
    <source>
        <strain evidence="18">ATCC 43914 / DSM 3382 / HRM2</strain>
    </source>
</reference>
<keyword evidence="11 14" id="KW-1133">Transmembrane helix</keyword>
<dbReference type="RefSeq" id="WP_015904813.1">
    <property type="nucleotide sequence ID" value="NC_012108.1"/>
</dbReference>
<evidence type="ECO:0000256" key="6">
    <source>
        <dbReference type="ARBA" id="ARBA00022679"/>
    </source>
</evidence>
<keyword evidence="8" id="KW-0547">Nucleotide-binding</keyword>
<evidence type="ECO:0000256" key="1">
    <source>
        <dbReference type="ARBA" id="ARBA00000085"/>
    </source>
</evidence>
<keyword evidence="7 14" id="KW-0812">Transmembrane</keyword>
<evidence type="ECO:0000256" key="12">
    <source>
        <dbReference type="ARBA" id="ARBA00023012"/>
    </source>
</evidence>
<dbReference type="HOGENOM" id="CLU_000445_89_23_7"/>
<feature type="domain" description="Histidine kinase" evidence="15">
    <location>
        <begin position="259"/>
        <end position="475"/>
    </location>
</feature>
<evidence type="ECO:0000256" key="3">
    <source>
        <dbReference type="ARBA" id="ARBA00012438"/>
    </source>
</evidence>
<keyword evidence="10" id="KW-0067">ATP-binding</keyword>
<keyword evidence="9 17" id="KW-0418">Kinase</keyword>
<dbReference type="CDD" id="cd00082">
    <property type="entry name" value="HisKA"/>
    <property type="match status" value="1"/>
</dbReference>
<gene>
    <name evidence="17" type="ordered locus">HRM2_29640</name>
</gene>
<dbReference type="Gene3D" id="1.10.287.130">
    <property type="match status" value="1"/>
</dbReference>
<feature type="transmembrane region" description="Helical" evidence="14">
    <location>
        <begin position="179"/>
        <end position="199"/>
    </location>
</feature>
<evidence type="ECO:0000259" key="16">
    <source>
        <dbReference type="PROSITE" id="PS50885"/>
    </source>
</evidence>
<dbReference type="GO" id="GO:0005886">
    <property type="term" value="C:plasma membrane"/>
    <property type="evidence" value="ECO:0007669"/>
    <property type="project" value="UniProtKB-SubCell"/>
</dbReference>
<evidence type="ECO:0000256" key="7">
    <source>
        <dbReference type="ARBA" id="ARBA00022692"/>
    </source>
</evidence>
<dbReference type="PANTHER" id="PTHR45528:SF1">
    <property type="entry name" value="SENSOR HISTIDINE KINASE CPXA"/>
    <property type="match status" value="1"/>
</dbReference>
<dbReference type="SMART" id="SM00388">
    <property type="entry name" value="HisKA"/>
    <property type="match status" value="1"/>
</dbReference>
<dbReference type="Gene3D" id="6.10.340.10">
    <property type="match status" value="1"/>
</dbReference>
<dbReference type="SUPFAM" id="SSF47384">
    <property type="entry name" value="Homodimeric domain of signal transducing histidine kinase"/>
    <property type="match status" value="1"/>
</dbReference>
<dbReference type="SMART" id="SM00304">
    <property type="entry name" value="HAMP"/>
    <property type="match status" value="1"/>
</dbReference>
<evidence type="ECO:0000256" key="10">
    <source>
        <dbReference type="ARBA" id="ARBA00022840"/>
    </source>
</evidence>
<evidence type="ECO:0000256" key="11">
    <source>
        <dbReference type="ARBA" id="ARBA00022989"/>
    </source>
</evidence>
<dbReference type="eggNOG" id="COG2205">
    <property type="taxonomic scope" value="Bacteria"/>
</dbReference>
<dbReference type="InterPro" id="IPR003594">
    <property type="entry name" value="HATPase_dom"/>
</dbReference>
<dbReference type="Pfam" id="PF00512">
    <property type="entry name" value="HisKA"/>
    <property type="match status" value="1"/>
</dbReference>
<keyword evidence="13 14" id="KW-0472">Membrane</keyword>
<sequence length="481" mass="52941">MKLSIYIKLMMGFAAIIAILALSNAYVLFELNAVANGAKNILSSNVRTQELARQLHPAVQNEIEYAEKYLISNDDAYFSLFVETSQEVGKNIKLLFETLPSSEDLLLIENLQKAHASIVASMQQENSEPSAHNENQKQIRLKNTRLMLDSLDLLIRDSHFSIGKEITRIESTITRSVKIAFLLIAGTLFTAVTIALIIARTITRPIGQLIRGTEQIAQGNFKKILVSSHDEITLLASAINNMSSKINETNQLKAQMMQQISHELKTPLQAIQSAHDVLLISGSVKESRLRMLAAIKRGINKIADFSMQYLDLAKIETGAMQYNITVSDIHKIVATVVDEAKLVAASKNIHMELEVVAVPKVLVDREKVSIIISNLISNAIKYTRENGNINVSIGLSDGRVQVAIKDSGIGINPEELANVFDRFYQASNKEKIKSNGSGVGLAIVKAYTEGQGGKVLVESIPDQGSTFKVEFPIEEDLSLQA</sequence>
<dbReference type="InterPro" id="IPR036890">
    <property type="entry name" value="HATPase_C_sf"/>
</dbReference>
<accession>C0QK25</accession>
<dbReference type="AlphaFoldDB" id="C0QK25"/>
<dbReference type="SUPFAM" id="SSF158472">
    <property type="entry name" value="HAMP domain-like"/>
    <property type="match status" value="1"/>
</dbReference>
<dbReference type="GO" id="GO:0005524">
    <property type="term" value="F:ATP binding"/>
    <property type="evidence" value="ECO:0007669"/>
    <property type="project" value="UniProtKB-KW"/>
</dbReference>
<comment type="catalytic activity">
    <reaction evidence="1">
        <text>ATP + protein L-histidine = ADP + protein N-phospho-L-histidine.</text>
        <dbReference type="EC" id="2.7.13.3"/>
    </reaction>
</comment>
<dbReference type="CDD" id="cd06225">
    <property type="entry name" value="HAMP"/>
    <property type="match status" value="1"/>
</dbReference>
<dbReference type="InterPro" id="IPR036097">
    <property type="entry name" value="HisK_dim/P_sf"/>
</dbReference>
<evidence type="ECO:0000256" key="14">
    <source>
        <dbReference type="SAM" id="Phobius"/>
    </source>
</evidence>
<proteinExistence type="predicted"/>
<evidence type="ECO:0000313" key="18">
    <source>
        <dbReference type="Proteomes" id="UP000000442"/>
    </source>
</evidence>
<dbReference type="PRINTS" id="PR00344">
    <property type="entry name" value="BCTRLSENSOR"/>
</dbReference>
<dbReference type="eggNOG" id="COG5002">
    <property type="taxonomic scope" value="Bacteria"/>
</dbReference>